<feature type="transmembrane region" description="Helical" evidence="2">
    <location>
        <begin position="116"/>
        <end position="137"/>
    </location>
</feature>
<keyword evidence="3" id="KW-1185">Reference proteome</keyword>
<evidence type="ECO:0000313" key="4">
    <source>
        <dbReference type="WBParaSite" id="PSU_v2.g5012.t1"/>
    </source>
</evidence>
<evidence type="ECO:0000256" key="2">
    <source>
        <dbReference type="SAM" id="Phobius"/>
    </source>
</evidence>
<keyword evidence="2" id="KW-1133">Transmembrane helix</keyword>
<dbReference type="WBParaSite" id="PSU_v2.g5012.t1">
    <property type="protein sequence ID" value="PSU_v2.g5012.t1"/>
    <property type="gene ID" value="PSU_v2.g5012"/>
</dbReference>
<feature type="region of interest" description="Disordered" evidence="1">
    <location>
        <begin position="1"/>
        <end position="24"/>
    </location>
</feature>
<feature type="transmembrane region" description="Helical" evidence="2">
    <location>
        <begin position="38"/>
        <end position="59"/>
    </location>
</feature>
<reference evidence="4" key="1">
    <citation type="submission" date="2022-11" db="UniProtKB">
        <authorList>
            <consortium name="WormBaseParasite"/>
        </authorList>
    </citation>
    <scope>IDENTIFICATION</scope>
</reference>
<feature type="transmembrane region" description="Helical" evidence="2">
    <location>
        <begin position="79"/>
        <end position="104"/>
    </location>
</feature>
<evidence type="ECO:0000313" key="3">
    <source>
        <dbReference type="Proteomes" id="UP000887577"/>
    </source>
</evidence>
<name>A0A914YY37_9BILA</name>
<keyword evidence="2" id="KW-0472">Membrane</keyword>
<dbReference type="AlphaFoldDB" id="A0A914YY37"/>
<proteinExistence type="predicted"/>
<dbReference type="Proteomes" id="UP000887577">
    <property type="component" value="Unplaced"/>
</dbReference>
<keyword evidence="2" id="KW-0812">Transmembrane</keyword>
<feature type="transmembrane region" description="Helical" evidence="2">
    <location>
        <begin position="157"/>
        <end position="180"/>
    </location>
</feature>
<sequence length="254" mass="28501">MDHHQREEGHQEEEEGEAPREESNDFTISIPGRGATNFVIGVGVGSVIFLLFYGCFNILQDIFSYNLRDPNLTENEFILLLGFKSIFFLAFPVLSIIGIILNFLLRFHPSLINRLFCQPVILLIPTIFPLGYLWIMALFQMINSLTILADEILSGNAWAYVIISTFKFLSLLFSLSWYYVLIQVAFGQYKIAKELNSRNSSSTPTTTAAAAAAASQTIPLQSPPHLPQQSNFIINLENDNLTDSSETPLSPFNI</sequence>
<evidence type="ECO:0000256" key="1">
    <source>
        <dbReference type="SAM" id="MobiDB-lite"/>
    </source>
</evidence>
<organism evidence="3 4">
    <name type="scientific">Panagrolaimus superbus</name>
    <dbReference type="NCBI Taxonomy" id="310955"/>
    <lineage>
        <taxon>Eukaryota</taxon>
        <taxon>Metazoa</taxon>
        <taxon>Ecdysozoa</taxon>
        <taxon>Nematoda</taxon>
        <taxon>Chromadorea</taxon>
        <taxon>Rhabditida</taxon>
        <taxon>Tylenchina</taxon>
        <taxon>Panagrolaimomorpha</taxon>
        <taxon>Panagrolaimoidea</taxon>
        <taxon>Panagrolaimidae</taxon>
        <taxon>Panagrolaimus</taxon>
    </lineage>
</organism>
<accession>A0A914YY37</accession>
<protein>
    <submittedName>
        <fullName evidence="4">Uncharacterized protein</fullName>
    </submittedName>
</protein>